<proteinExistence type="predicted"/>
<keyword evidence="2" id="KW-1185">Reference proteome</keyword>
<gene>
    <name evidence="1" type="ORF">LTR37_005097</name>
</gene>
<name>A0ACC3NLU4_9PEZI</name>
<reference evidence="1" key="1">
    <citation type="submission" date="2023-07" db="EMBL/GenBank/DDBJ databases">
        <title>Black Yeasts Isolated from many extreme environments.</title>
        <authorList>
            <person name="Coleine C."/>
            <person name="Stajich J.E."/>
            <person name="Selbmann L."/>
        </authorList>
    </citation>
    <scope>NUCLEOTIDE SEQUENCE</scope>
    <source>
        <strain evidence="1">CCFEE 5714</strain>
    </source>
</reference>
<dbReference type="EMBL" id="JAUTXU010000031">
    <property type="protein sequence ID" value="KAK3718593.1"/>
    <property type="molecule type" value="Genomic_DNA"/>
</dbReference>
<accession>A0ACC3NLU4</accession>
<protein>
    <submittedName>
        <fullName evidence="1">Uncharacterized protein</fullName>
    </submittedName>
</protein>
<comment type="caution">
    <text evidence="1">The sequence shown here is derived from an EMBL/GenBank/DDBJ whole genome shotgun (WGS) entry which is preliminary data.</text>
</comment>
<sequence length="553" mass="61425">MSFQFVNVTPGQPETDAETRRRIRSQAMRDYRRRQRVEEEHISSSPEGSASSLSSPQRSSASQSRQESRRRTSSSQSLPPRPDSSRRQSSGASKDDLPVVEDLEVAKGKRRSPQSMLDDDQPNAPPKQKRYEKPRAQHDHRNHCPKFDPLSTPGQLERMLSICESYNRWLIGNASVEPGDSQMSGPWDDPTSQMLLFALCLKSIGHLDAVCTENIGENKRLFKTRILALANKRLRNPAKALEDKTIGALACLTSYEISRGSTEATLHLTGLSQIIKLRGGTDRIGNKGGLYMFLEVLDLIHAIYFHTSPIYTSADKSEPGSTETCPPLLPADQVPGLNQATLDELGIFIISIPEMADEGIRPDHLHYEPTITPSALEVEVQQWYGYLDQAGQSIAPSYEGALAYACGLAAGLHLVTTSAVAAHPARLQAQTEELFSAMANLPEDAWVTFEMLHVRILLTALSTARIISQRSWYNAHLTRRLYRLEHDNWTIAKSLMLRLIYMQTAARQPLAVRVLVNDVEIVVDPVEAQERGLSIQTSLIGATPEQWPTSTGA</sequence>
<dbReference type="Proteomes" id="UP001281147">
    <property type="component" value="Unassembled WGS sequence"/>
</dbReference>
<evidence type="ECO:0000313" key="1">
    <source>
        <dbReference type="EMBL" id="KAK3718593.1"/>
    </source>
</evidence>
<organism evidence="1 2">
    <name type="scientific">Vermiconidia calcicola</name>
    <dbReference type="NCBI Taxonomy" id="1690605"/>
    <lineage>
        <taxon>Eukaryota</taxon>
        <taxon>Fungi</taxon>
        <taxon>Dikarya</taxon>
        <taxon>Ascomycota</taxon>
        <taxon>Pezizomycotina</taxon>
        <taxon>Dothideomycetes</taxon>
        <taxon>Dothideomycetidae</taxon>
        <taxon>Mycosphaerellales</taxon>
        <taxon>Extremaceae</taxon>
        <taxon>Vermiconidia</taxon>
    </lineage>
</organism>
<evidence type="ECO:0000313" key="2">
    <source>
        <dbReference type="Proteomes" id="UP001281147"/>
    </source>
</evidence>